<reference evidence="1 2" key="1">
    <citation type="submission" date="2020-11" db="EMBL/GenBank/DDBJ databases">
        <title>Complete genome sequence for Salinimonas sp. strain G2-b.</title>
        <authorList>
            <person name="Park S.-J."/>
        </authorList>
    </citation>
    <scope>NUCLEOTIDE SEQUENCE [LARGE SCALE GENOMIC DNA]</scope>
    <source>
        <strain evidence="1 2">G2-b</strain>
    </source>
</reference>
<name>A0A7S9DVS4_9ALTE</name>
<protein>
    <submittedName>
        <fullName evidence="1">2OG-Fe(II) oxygenase</fullName>
    </submittedName>
</protein>
<keyword evidence="2" id="KW-1185">Reference proteome</keyword>
<dbReference type="AlphaFoldDB" id="A0A7S9DVS4"/>
<evidence type="ECO:0000313" key="2">
    <source>
        <dbReference type="Proteomes" id="UP000595095"/>
    </source>
</evidence>
<accession>A0A7S9DVS4</accession>
<dbReference type="EMBL" id="CP064795">
    <property type="protein sequence ID" value="QPG04869.1"/>
    <property type="molecule type" value="Genomic_DNA"/>
</dbReference>
<organism evidence="1 2">
    <name type="scientific">Salinimonas marina</name>
    <dbReference type="NCBI Taxonomy" id="2785918"/>
    <lineage>
        <taxon>Bacteria</taxon>
        <taxon>Pseudomonadati</taxon>
        <taxon>Pseudomonadota</taxon>
        <taxon>Gammaproteobacteria</taxon>
        <taxon>Alteromonadales</taxon>
        <taxon>Alteromonadaceae</taxon>
        <taxon>Alteromonas/Salinimonas group</taxon>
        <taxon>Salinimonas</taxon>
    </lineage>
</organism>
<dbReference type="RefSeq" id="WP_195809961.1">
    <property type="nucleotide sequence ID" value="NZ_CP064795.1"/>
</dbReference>
<proteinExistence type="predicted"/>
<dbReference type="KEGG" id="smaa:IT774_11920"/>
<sequence length="99" mass="11456">MGKVINKALFSFSRISLNLVTYPHGHQVLRHNDPMGGGRYYKFNIVLKKPQKGGVFNADKVIFAWLNRIYFFRPDLYSHSVSRIEQGQRKLLSLALHLP</sequence>
<dbReference type="Proteomes" id="UP000595095">
    <property type="component" value="Chromosome"/>
</dbReference>
<gene>
    <name evidence="1" type="ORF">IT774_11920</name>
</gene>
<evidence type="ECO:0000313" key="1">
    <source>
        <dbReference type="EMBL" id="QPG04869.1"/>
    </source>
</evidence>